<evidence type="ECO:0000313" key="1">
    <source>
        <dbReference type="EMBL" id="KAH0626390.1"/>
    </source>
</evidence>
<protein>
    <submittedName>
        <fullName evidence="1">Uncharacterized protein</fullName>
    </submittedName>
</protein>
<reference evidence="1 2" key="1">
    <citation type="journal article" date="2022" name="Gigascience">
        <title>A chromosome-level genome assembly and annotation of the desert horned lizard, Phrynosoma platyrhinos, provides insight into chromosomal rearrangements among reptiles.</title>
        <authorList>
            <person name="Koochekian N."/>
            <person name="Ascanio A."/>
            <person name="Farleigh K."/>
            <person name="Card D.C."/>
            <person name="Schield D.R."/>
            <person name="Castoe T.A."/>
            <person name="Jezkova T."/>
        </authorList>
    </citation>
    <scope>NUCLEOTIDE SEQUENCE [LARGE SCALE GENOMIC DNA]</scope>
    <source>
        <strain evidence="1">NK-2021</strain>
    </source>
</reference>
<comment type="caution">
    <text evidence="1">The sequence shown here is derived from an EMBL/GenBank/DDBJ whole genome shotgun (WGS) entry which is preliminary data.</text>
</comment>
<accession>A0ABQ7TAE3</accession>
<gene>
    <name evidence="1" type="ORF">JD844_001337</name>
</gene>
<evidence type="ECO:0000313" key="2">
    <source>
        <dbReference type="Proteomes" id="UP000826234"/>
    </source>
</evidence>
<dbReference type="Proteomes" id="UP000826234">
    <property type="component" value="Unassembled WGS sequence"/>
</dbReference>
<feature type="non-terminal residue" evidence="1">
    <location>
        <position position="1"/>
    </location>
</feature>
<proteinExistence type="predicted"/>
<dbReference type="EMBL" id="JAIPUX010000521">
    <property type="protein sequence ID" value="KAH0626390.1"/>
    <property type="molecule type" value="Genomic_DNA"/>
</dbReference>
<sequence length="163" mass="18909">NFLCFSFSQESLSHHNLDPVQILKDFHRCVEIALDPEFTHPRQNDEVFQQRLFPSRVPKIDSKMRDNFFFLIPLERFRLEPLDLDGPAIQLAFNGGSETVPVKLVPAIQGAFKLSNQWVREDLTHLSDWWDEDLANEKSSFLRKAAVVWEVGPELVAKGGFWR</sequence>
<name>A0ABQ7TAE3_PHRPL</name>
<organism evidence="1 2">
    <name type="scientific">Phrynosoma platyrhinos</name>
    <name type="common">Desert horned lizard</name>
    <dbReference type="NCBI Taxonomy" id="52577"/>
    <lineage>
        <taxon>Eukaryota</taxon>
        <taxon>Metazoa</taxon>
        <taxon>Chordata</taxon>
        <taxon>Craniata</taxon>
        <taxon>Vertebrata</taxon>
        <taxon>Euteleostomi</taxon>
        <taxon>Lepidosauria</taxon>
        <taxon>Squamata</taxon>
        <taxon>Bifurcata</taxon>
        <taxon>Unidentata</taxon>
        <taxon>Episquamata</taxon>
        <taxon>Toxicofera</taxon>
        <taxon>Iguania</taxon>
        <taxon>Phrynosomatidae</taxon>
        <taxon>Phrynosomatinae</taxon>
        <taxon>Phrynosoma</taxon>
    </lineage>
</organism>
<keyword evidence="2" id="KW-1185">Reference proteome</keyword>